<dbReference type="Gene3D" id="1.10.10.60">
    <property type="entry name" value="Homeodomain-like"/>
    <property type="match status" value="1"/>
</dbReference>
<dbReference type="InterPro" id="IPR001356">
    <property type="entry name" value="HD"/>
</dbReference>
<evidence type="ECO:0000256" key="3">
    <source>
        <dbReference type="ARBA" id="ARBA00023242"/>
    </source>
</evidence>
<feature type="region of interest" description="Disordered" evidence="6">
    <location>
        <begin position="105"/>
        <end position="136"/>
    </location>
</feature>
<dbReference type="AlphaFoldDB" id="A0A5N5QLP3"/>
<evidence type="ECO:0000256" key="4">
    <source>
        <dbReference type="PROSITE-ProRule" id="PRU00108"/>
    </source>
</evidence>
<feature type="region of interest" description="Disordered" evidence="6">
    <location>
        <begin position="1"/>
        <end position="23"/>
    </location>
</feature>
<feature type="DNA-binding region" description="Homeobox" evidence="4">
    <location>
        <begin position="35"/>
        <end position="79"/>
    </location>
</feature>
<keyword evidence="2 4" id="KW-0371">Homeobox</keyword>
<keyword evidence="9" id="KW-1185">Reference proteome</keyword>
<keyword evidence="3 4" id="KW-0539">Nucleus</keyword>
<dbReference type="GO" id="GO:0003677">
    <property type="term" value="F:DNA binding"/>
    <property type="evidence" value="ECO:0007669"/>
    <property type="project" value="UniProtKB-UniRule"/>
</dbReference>
<comment type="caution">
    <text evidence="8">The sequence shown here is derived from an EMBL/GenBank/DDBJ whole genome shotgun (WGS) entry which is preliminary data.</text>
</comment>
<feature type="domain" description="Homeobox" evidence="7">
    <location>
        <begin position="33"/>
        <end position="78"/>
    </location>
</feature>
<dbReference type="SUPFAM" id="SSF46689">
    <property type="entry name" value="Homeodomain-like"/>
    <property type="match status" value="1"/>
</dbReference>
<protein>
    <recommendedName>
        <fullName evidence="7">Homeobox domain-containing protein</fullName>
    </recommendedName>
</protein>
<organism evidence="8 9">
    <name type="scientific">Ceratobasidium theobromae</name>
    <dbReference type="NCBI Taxonomy" id="1582974"/>
    <lineage>
        <taxon>Eukaryota</taxon>
        <taxon>Fungi</taxon>
        <taxon>Dikarya</taxon>
        <taxon>Basidiomycota</taxon>
        <taxon>Agaricomycotina</taxon>
        <taxon>Agaricomycetes</taxon>
        <taxon>Cantharellales</taxon>
        <taxon>Ceratobasidiaceae</taxon>
        <taxon>Ceratobasidium</taxon>
    </lineage>
</organism>
<accession>A0A5N5QLP3</accession>
<evidence type="ECO:0000313" key="8">
    <source>
        <dbReference type="EMBL" id="KAB5592670.1"/>
    </source>
</evidence>
<sequence length="282" mass="31617">MPCYRPSRSKRLSDSPANDTRWQPSQDDFELLLSMLFQSRIVCFPTKEERVAMANRLNVTERQVQVWCQNKRQKLRESGIGYSDPRAPALVIAERGKVAPANMVVPPLPHVPTPPKAKSKRALSEATESSFADDAEYVPRATRTRVRPITPIELAPVSRVPLQLASVAPPALTPPPPKRPELMMRFNSPPHLAVRESPIHDSPASSPPELLFDDEDESIATASECHSPPPPSRRAKPTWDLPSVSSPSFQDRLATWAQNRFPEADLRLRSRSSEDLFVKPVW</sequence>
<evidence type="ECO:0000256" key="6">
    <source>
        <dbReference type="SAM" id="MobiDB-lite"/>
    </source>
</evidence>
<dbReference type="SMART" id="SM00389">
    <property type="entry name" value="HOX"/>
    <property type="match status" value="1"/>
</dbReference>
<comment type="subcellular location">
    <subcellularLocation>
        <location evidence="4 5">Nucleus</location>
    </subcellularLocation>
</comment>
<dbReference type="InterPro" id="IPR009057">
    <property type="entry name" value="Homeodomain-like_sf"/>
</dbReference>
<dbReference type="CDD" id="cd00086">
    <property type="entry name" value="homeodomain"/>
    <property type="match status" value="1"/>
</dbReference>
<feature type="compositionally biased region" description="Pro residues" evidence="6">
    <location>
        <begin position="106"/>
        <end position="115"/>
    </location>
</feature>
<name>A0A5N5QLP3_9AGAM</name>
<evidence type="ECO:0000259" key="7">
    <source>
        <dbReference type="PROSITE" id="PS50071"/>
    </source>
</evidence>
<keyword evidence="1 4" id="KW-0238">DNA-binding</keyword>
<dbReference type="OrthoDB" id="6159439at2759"/>
<dbReference type="Proteomes" id="UP000383932">
    <property type="component" value="Unassembled WGS sequence"/>
</dbReference>
<evidence type="ECO:0000256" key="1">
    <source>
        <dbReference type="ARBA" id="ARBA00023125"/>
    </source>
</evidence>
<dbReference type="Pfam" id="PF00046">
    <property type="entry name" value="Homeodomain"/>
    <property type="match status" value="1"/>
</dbReference>
<feature type="region of interest" description="Disordered" evidence="6">
    <location>
        <begin position="193"/>
        <end position="247"/>
    </location>
</feature>
<gene>
    <name evidence="8" type="ORF">CTheo_3870</name>
</gene>
<dbReference type="GO" id="GO:0005634">
    <property type="term" value="C:nucleus"/>
    <property type="evidence" value="ECO:0007669"/>
    <property type="project" value="UniProtKB-SubCell"/>
</dbReference>
<proteinExistence type="predicted"/>
<reference evidence="8 9" key="1">
    <citation type="journal article" date="2019" name="Fungal Biol. Biotechnol.">
        <title>Draft genome sequence of fastidious pathogen Ceratobasidium theobromae, which causes vascular-streak dieback in Theobroma cacao.</title>
        <authorList>
            <person name="Ali S.S."/>
            <person name="Asman A."/>
            <person name="Shao J."/>
            <person name="Firmansyah A.P."/>
            <person name="Susilo A.W."/>
            <person name="Rosmana A."/>
            <person name="McMahon P."/>
            <person name="Junaid M."/>
            <person name="Guest D."/>
            <person name="Kheng T.Y."/>
            <person name="Meinhardt L.W."/>
            <person name="Bailey B.A."/>
        </authorList>
    </citation>
    <scope>NUCLEOTIDE SEQUENCE [LARGE SCALE GENOMIC DNA]</scope>
    <source>
        <strain evidence="8 9">CT2</strain>
    </source>
</reference>
<dbReference type="GO" id="GO:0000981">
    <property type="term" value="F:DNA-binding transcription factor activity, RNA polymerase II-specific"/>
    <property type="evidence" value="ECO:0007669"/>
    <property type="project" value="InterPro"/>
</dbReference>
<dbReference type="InterPro" id="IPR017970">
    <property type="entry name" value="Homeobox_CS"/>
</dbReference>
<dbReference type="PROSITE" id="PS00027">
    <property type="entry name" value="HOMEOBOX_1"/>
    <property type="match status" value="1"/>
</dbReference>
<evidence type="ECO:0000313" key="9">
    <source>
        <dbReference type="Proteomes" id="UP000383932"/>
    </source>
</evidence>
<dbReference type="EMBL" id="SSOP01000057">
    <property type="protein sequence ID" value="KAB5592670.1"/>
    <property type="molecule type" value="Genomic_DNA"/>
</dbReference>
<evidence type="ECO:0000256" key="5">
    <source>
        <dbReference type="RuleBase" id="RU000682"/>
    </source>
</evidence>
<evidence type="ECO:0000256" key="2">
    <source>
        <dbReference type="ARBA" id="ARBA00023155"/>
    </source>
</evidence>
<dbReference type="PROSITE" id="PS50071">
    <property type="entry name" value="HOMEOBOX_2"/>
    <property type="match status" value="1"/>
</dbReference>